<dbReference type="SUPFAM" id="SSF50249">
    <property type="entry name" value="Nucleic acid-binding proteins"/>
    <property type="match status" value="1"/>
</dbReference>
<dbReference type="InterPro" id="IPR012340">
    <property type="entry name" value="NA-bd_OB-fold"/>
</dbReference>
<protein>
    <submittedName>
        <fullName evidence="2">Nucleic acid-binding protein</fullName>
    </submittedName>
</protein>
<proteinExistence type="predicted"/>
<dbReference type="EMBL" id="VAFL01000013">
    <property type="protein sequence ID" value="TKW65457.1"/>
    <property type="molecule type" value="Genomic_DNA"/>
</dbReference>
<dbReference type="Pfam" id="PF01796">
    <property type="entry name" value="OB_ChsH2_C"/>
    <property type="match status" value="1"/>
</dbReference>
<feature type="domain" description="ChsH2 C-terminal OB-fold" evidence="1">
    <location>
        <begin position="47"/>
        <end position="102"/>
    </location>
</feature>
<reference evidence="2 3" key="1">
    <citation type="journal article" date="2017" name="Nat. Commun.">
        <title>In situ click chemistry generation of cyclooxygenase-2 inhibitors.</title>
        <authorList>
            <person name="Bhardwaj A."/>
            <person name="Kaur J."/>
            <person name="Wuest M."/>
            <person name="Wuest F."/>
        </authorList>
    </citation>
    <scope>NUCLEOTIDE SEQUENCE [LARGE SCALE GENOMIC DNA]</scope>
    <source>
        <strain evidence="2">S2_012_000_R3_94</strain>
    </source>
</reference>
<accession>A0A533I4J7</accession>
<dbReference type="InterPro" id="IPR052513">
    <property type="entry name" value="Thioester_dehydratase-like"/>
</dbReference>
<gene>
    <name evidence="2" type="ORF">DI616_14905</name>
</gene>
<dbReference type="PANTHER" id="PTHR34075">
    <property type="entry name" value="BLR3430 PROTEIN"/>
    <property type="match status" value="1"/>
</dbReference>
<name>A0A533I4J7_PARDE</name>
<dbReference type="InterPro" id="IPR002878">
    <property type="entry name" value="ChsH2_C"/>
</dbReference>
<dbReference type="Proteomes" id="UP000315344">
    <property type="component" value="Unassembled WGS sequence"/>
</dbReference>
<sequence>MPQGPEATFKAFLAEGRFMIQRSRSTGRHCFYPRLAIPGTGEADLDWVTATGRGTVYSITVTRAREGNWNVALIDLEEGPRMMSTVAGVETCPIGTPVRARIADLPTGPAVVFDIDTGAA</sequence>
<evidence type="ECO:0000313" key="2">
    <source>
        <dbReference type="EMBL" id="TKW65457.1"/>
    </source>
</evidence>
<evidence type="ECO:0000313" key="3">
    <source>
        <dbReference type="Proteomes" id="UP000315344"/>
    </source>
</evidence>
<comment type="caution">
    <text evidence="2">The sequence shown here is derived from an EMBL/GenBank/DDBJ whole genome shotgun (WGS) entry which is preliminary data.</text>
</comment>
<evidence type="ECO:0000259" key="1">
    <source>
        <dbReference type="Pfam" id="PF01796"/>
    </source>
</evidence>
<dbReference type="AlphaFoldDB" id="A0A533I4J7"/>
<organism evidence="2 3">
    <name type="scientific">Paracoccus denitrificans</name>
    <dbReference type="NCBI Taxonomy" id="266"/>
    <lineage>
        <taxon>Bacteria</taxon>
        <taxon>Pseudomonadati</taxon>
        <taxon>Pseudomonadota</taxon>
        <taxon>Alphaproteobacteria</taxon>
        <taxon>Rhodobacterales</taxon>
        <taxon>Paracoccaceae</taxon>
        <taxon>Paracoccus</taxon>
    </lineage>
</organism>
<dbReference type="PANTHER" id="PTHR34075:SF5">
    <property type="entry name" value="BLR3430 PROTEIN"/>
    <property type="match status" value="1"/>
</dbReference>